<organism evidence="2 3">
    <name type="scientific">Ciona savignyi</name>
    <name type="common">Pacific transparent sea squirt</name>
    <dbReference type="NCBI Taxonomy" id="51511"/>
    <lineage>
        <taxon>Eukaryota</taxon>
        <taxon>Metazoa</taxon>
        <taxon>Chordata</taxon>
        <taxon>Tunicata</taxon>
        <taxon>Ascidiacea</taxon>
        <taxon>Phlebobranchia</taxon>
        <taxon>Cionidae</taxon>
        <taxon>Ciona</taxon>
    </lineage>
</organism>
<dbReference type="AlphaFoldDB" id="H2YP28"/>
<feature type="compositionally biased region" description="Basic and acidic residues" evidence="1">
    <location>
        <begin position="1"/>
        <end position="19"/>
    </location>
</feature>
<reference evidence="2" key="2">
    <citation type="submission" date="2025-08" db="UniProtKB">
        <authorList>
            <consortium name="Ensembl"/>
        </authorList>
    </citation>
    <scope>IDENTIFICATION</scope>
</reference>
<sequence length="219" mass="24958">MNFENKELQFKENFVEKPPKQQTDTGFKATFNRNEGSALPKDQTGGYQRTSPILKRRVVSPPKPAEPKQNQNPTRLNTGFTSYTDASEMDFNVDSLTDFFIEEDAERLWKSKKYNEALPFLQRCLASSSKYDRNILQLKVALCMRETDRGGESTKLISQTLEDLRQNPPPPTRCQTVAEQMRKVGETYTEQSASSRALWIFKSASDIFKLGSDPDNAVI</sequence>
<evidence type="ECO:0000313" key="3">
    <source>
        <dbReference type="Proteomes" id="UP000007875"/>
    </source>
</evidence>
<reference evidence="3" key="1">
    <citation type="submission" date="2003-08" db="EMBL/GenBank/DDBJ databases">
        <authorList>
            <person name="Birren B."/>
            <person name="Nusbaum C."/>
            <person name="Abebe A."/>
            <person name="Abouelleil A."/>
            <person name="Adekoya E."/>
            <person name="Ait-zahra M."/>
            <person name="Allen N."/>
            <person name="Allen T."/>
            <person name="An P."/>
            <person name="Anderson M."/>
            <person name="Anderson S."/>
            <person name="Arachchi H."/>
            <person name="Armbruster J."/>
            <person name="Bachantsang P."/>
            <person name="Baldwin J."/>
            <person name="Barry A."/>
            <person name="Bayul T."/>
            <person name="Blitshsteyn B."/>
            <person name="Bloom T."/>
            <person name="Blye J."/>
            <person name="Boguslavskiy L."/>
            <person name="Borowsky M."/>
            <person name="Boukhgalter B."/>
            <person name="Brunache A."/>
            <person name="Butler J."/>
            <person name="Calixte N."/>
            <person name="Calvo S."/>
            <person name="Camarata J."/>
            <person name="Campo K."/>
            <person name="Chang J."/>
            <person name="Cheshatsang Y."/>
            <person name="Citroen M."/>
            <person name="Collymore A."/>
            <person name="Considine T."/>
            <person name="Cook A."/>
            <person name="Cooke P."/>
            <person name="Corum B."/>
            <person name="Cuomo C."/>
            <person name="David R."/>
            <person name="Dawoe T."/>
            <person name="Degray S."/>
            <person name="Dodge S."/>
            <person name="Dooley K."/>
            <person name="Dorje P."/>
            <person name="Dorjee K."/>
            <person name="Dorris L."/>
            <person name="Duffey N."/>
            <person name="Dupes A."/>
            <person name="Elkins T."/>
            <person name="Engels R."/>
            <person name="Erickson J."/>
            <person name="Farina A."/>
            <person name="Faro S."/>
            <person name="Ferreira P."/>
            <person name="Fischer H."/>
            <person name="Fitzgerald M."/>
            <person name="Foley K."/>
            <person name="Gage D."/>
            <person name="Galagan J."/>
            <person name="Gearin G."/>
            <person name="Gnerre S."/>
            <person name="Gnirke A."/>
            <person name="Goyette A."/>
            <person name="Graham J."/>
            <person name="Grandbois E."/>
            <person name="Gyaltsen K."/>
            <person name="Hafez N."/>
            <person name="Hagopian D."/>
            <person name="Hagos B."/>
            <person name="Hall J."/>
            <person name="Hatcher B."/>
            <person name="Heller A."/>
            <person name="Higgins H."/>
            <person name="Honan T."/>
            <person name="Horn A."/>
            <person name="Houde N."/>
            <person name="Hughes L."/>
            <person name="Hulme W."/>
            <person name="Husby E."/>
            <person name="Iliev I."/>
            <person name="Jaffe D."/>
            <person name="Jones C."/>
            <person name="Kamal M."/>
            <person name="Kamat A."/>
            <person name="Kamvysselis M."/>
            <person name="Karlsson E."/>
            <person name="Kells C."/>
            <person name="Kieu A."/>
            <person name="Kisner P."/>
            <person name="Kodira C."/>
            <person name="Kulbokas E."/>
            <person name="Labutti K."/>
            <person name="Lama D."/>
            <person name="Landers T."/>
            <person name="Leger J."/>
            <person name="Levine S."/>
            <person name="Lewis D."/>
            <person name="Lewis T."/>
            <person name="Lindblad-toh K."/>
            <person name="Liu X."/>
            <person name="Lokyitsang T."/>
            <person name="Lokyitsang Y."/>
            <person name="Lucien O."/>
            <person name="Lui A."/>
            <person name="Ma L.J."/>
            <person name="Mabbitt R."/>
            <person name="Macdonald J."/>
            <person name="Maclean C."/>
            <person name="Major J."/>
            <person name="Manning J."/>
            <person name="Marabella R."/>
            <person name="Maru K."/>
            <person name="Matthews C."/>
            <person name="Mauceli E."/>
            <person name="Mccarthy M."/>
            <person name="Mcdonough S."/>
            <person name="Mcghee T."/>
            <person name="Meldrim J."/>
            <person name="Meneus L."/>
            <person name="Mesirov J."/>
            <person name="Mihalev A."/>
            <person name="Mihova T."/>
            <person name="Mikkelsen T."/>
            <person name="Mlenga V."/>
            <person name="Moru K."/>
            <person name="Mozes J."/>
            <person name="Mulrain L."/>
            <person name="Munson G."/>
            <person name="Naylor J."/>
            <person name="Newes C."/>
            <person name="Nguyen C."/>
            <person name="Nguyen N."/>
            <person name="Nguyen T."/>
            <person name="Nicol R."/>
            <person name="Nielsen C."/>
            <person name="Nizzari M."/>
            <person name="Norbu C."/>
            <person name="Norbu N."/>
            <person name="O'donnell P."/>
            <person name="Okoawo O."/>
            <person name="O'leary S."/>
            <person name="Omotosho B."/>
            <person name="O'neill K."/>
            <person name="Osman S."/>
            <person name="Parker S."/>
            <person name="Perrin D."/>
            <person name="Phunkhang P."/>
            <person name="Piqani B."/>
            <person name="Purcell S."/>
            <person name="Rachupka T."/>
            <person name="Ramasamy U."/>
            <person name="Rameau R."/>
            <person name="Ray V."/>
            <person name="Raymond C."/>
            <person name="Retta R."/>
            <person name="Richardson S."/>
            <person name="Rise C."/>
            <person name="Rodriguez J."/>
            <person name="Rogers J."/>
            <person name="Rogov P."/>
            <person name="Rutman M."/>
            <person name="Schupbach R."/>
            <person name="Seaman C."/>
            <person name="Settipalli S."/>
            <person name="Sharpe T."/>
            <person name="Sheridan J."/>
            <person name="Sherpa N."/>
            <person name="Shi J."/>
            <person name="Smirnov S."/>
            <person name="Smith C."/>
            <person name="Sougnez C."/>
            <person name="Spencer B."/>
            <person name="Stalker J."/>
            <person name="Stange-thomann N."/>
            <person name="Stavropoulos S."/>
            <person name="Stetson K."/>
            <person name="Stone C."/>
            <person name="Stone S."/>
            <person name="Stubbs M."/>
            <person name="Talamas J."/>
            <person name="Tchuinga P."/>
            <person name="Tenzing P."/>
            <person name="Tesfaye S."/>
            <person name="Theodore J."/>
            <person name="Thoulutsang Y."/>
            <person name="Topham K."/>
            <person name="Towey S."/>
            <person name="Tsamla T."/>
            <person name="Tsomo N."/>
            <person name="Vallee D."/>
            <person name="Vassiliev H."/>
            <person name="Venkataraman V."/>
            <person name="Vinson J."/>
            <person name="Vo A."/>
            <person name="Wade C."/>
            <person name="Wang S."/>
            <person name="Wangchuk T."/>
            <person name="Wangdi T."/>
            <person name="Whittaker C."/>
            <person name="Wilkinson J."/>
            <person name="Wu Y."/>
            <person name="Wyman D."/>
            <person name="Yadav S."/>
            <person name="Yang S."/>
            <person name="Yang X."/>
            <person name="Yeager S."/>
            <person name="Yee E."/>
            <person name="Young G."/>
            <person name="Zainoun J."/>
            <person name="Zembeck L."/>
            <person name="Zimmer A."/>
            <person name="Zody M."/>
            <person name="Lander E."/>
        </authorList>
    </citation>
    <scope>NUCLEOTIDE SEQUENCE [LARGE SCALE GENOMIC DNA]</scope>
</reference>
<dbReference type="InParanoid" id="H2YP28"/>
<keyword evidence="3" id="KW-1185">Reference proteome</keyword>
<protein>
    <submittedName>
        <fullName evidence="2">Uncharacterized protein</fullName>
    </submittedName>
</protein>
<proteinExistence type="predicted"/>
<dbReference type="HOGENOM" id="CLU_1264098_0_0_1"/>
<dbReference type="Proteomes" id="UP000007875">
    <property type="component" value="Unassembled WGS sequence"/>
</dbReference>
<evidence type="ECO:0000256" key="1">
    <source>
        <dbReference type="SAM" id="MobiDB-lite"/>
    </source>
</evidence>
<dbReference type="GeneTree" id="ENSGT00390000009756"/>
<dbReference type="Ensembl" id="ENSCSAVT00000007178.1">
    <property type="protein sequence ID" value="ENSCSAVP00000007086.1"/>
    <property type="gene ID" value="ENSCSAVG00000004239.1"/>
</dbReference>
<accession>H2YP28</accession>
<feature type="compositionally biased region" description="Polar residues" evidence="1">
    <location>
        <begin position="20"/>
        <end position="35"/>
    </location>
</feature>
<name>H2YP28_CIOSA</name>
<dbReference type="OMA" id="EEFIHIA"/>
<feature type="region of interest" description="Disordered" evidence="1">
    <location>
        <begin position="1"/>
        <end position="51"/>
    </location>
</feature>
<evidence type="ECO:0000313" key="2">
    <source>
        <dbReference type="Ensembl" id="ENSCSAVP00000007086.1"/>
    </source>
</evidence>
<reference evidence="2" key="3">
    <citation type="submission" date="2025-09" db="UniProtKB">
        <authorList>
            <consortium name="Ensembl"/>
        </authorList>
    </citation>
    <scope>IDENTIFICATION</scope>
</reference>